<sequence length="30" mass="3343">MLSNISECVGVMEIIKCVRGRLTDWCSSVI</sequence>
<dbReference type="Proteomes" id="UP000324222">
    <property type="component" value="Unassembled WGS sequence"/>
</dbReference>
<name>A0A5B7F375_PORTR</name>
<dbReference type="EMBL" id="VSRR010004887">
    <property type="protein sequence ID" value="MPC41002.1"/>
    <property type="molecule type" value="Genomic_DNA"/>
</dbReference>
<reference evidence="1 2" key="1">
    <citation type="submission" date="2019-05" db="EMBL/GenBank/DDBJ databases">
        <title>Another draft genome of Portunus trituberculatus and its Hox gene families provides insights of decapod evolution.</title>
        <authorList>
            <person name="Jeong J.-H."/>
            <person name="Song I."/>
            <person name="Kim S."/>
            <person name="Choi T."/>
            <person name="Kim D."/>
            <person name="Ryu S."/>
            <person name="Kim W."/>
        </authorList>
    </citation>
    <scope>NUCLEOTIDE SEQUENCE [LARGE SCALE GENOMIC DNA]</scope>
    <source>
        <tissue evidence="1">Muscle</tissue>
    </source>
</reference>
<gene>
    <name evidence="1" type="ORF">E2C01_034581</name>
</gene>
<protein>
    <submittedName>
        <fullName evidence="1">Uncharacterized protein</fullName>
    </submittedName>
</protein>
<evidence type="ECO:0000313" key="2">
    <source>
        <dbReference type="Proteomes" id="UP000324222"/>
    </source>
</evidence>
<evidence type="ECO:0000313" key="1">
    <source>
        <dbReference type="EMBL" id="MPC41002.1"/>
    </source>
</evidence>
<proteinExistence type="predicted"/>
<organism evidence="1 2">
    <name type="scientific">Portunus trituberculatus</name>
    <name type="common">Swimming crab</name>
    <name type="synonym">Neptunus trituberculatus</name>
    <dbReference type="NCBI Taxonomy" id="210409"/>
    <lineage>
        <taxon>Eukaryota</taxon>
        <taxon>Metazoa</taxon>
        <taxon>Ecdysozoa</taxon>
        <taxon>Arthropoda</taxon>
        <taxon>Crustacea</taxon>
        <taxon>Multicrustacea</taxon>
        <taxon>Malacostraca</taxon>
        <taxon>Eumalacostraca</taxon>
        <taxon>Eucarida</taxon>
        <taxon>Decapoda</taxon>
        <taxon>Pleocyemata</taxon>
        <taxon>Brachyura</taxon>
        <taxon>Eubrachyura</taxon>
        <taxon>Portunoidea</taxon>
        <taxon>Portunidae</taxon>
        <taxon>Portuninae</taxon>
        <taxon>Portunus</taxon>
    </lineage>
</organism>
<dbReference type="AlphaFoldDB" id="A0A5B7F375"/>
<comment type="caution">
    <text evidence="1">The sequence shown here is derived from an EMBL/GenBank/DDBJ whole genome shotgun (WGS) entry which is preliminary data.</text>
</comment>
<keyword evidence="2" id="KW-1185">Reference proteome</keyword>
<accession>A0A5B7F375</accession>